<reference evidence="3" key="1">
    <citation type="journal article" date="2003" name="Appl. Microbiol. Biotechnol.">
        <title>The Corynebacterium glutamicum genome: features and impacts on biotechnological processes.</title>
        <authorList>
            <person name="Ikeda M."/>
            <person name="Nakagawa S."/>
        </authorList>
    </citation>
    <scope>NUCLEOTIDE SEQUENCE [LARGE SCALE GENOMIC DNA]</scope>
    <source>
        <strain evidence="3">ATCC 13032 / DSM 20300 / BCRC 11384 / JCM 1318 / LMG 3730 / NCIMB 10025</strain>
    </source>
</reference>
<proteinExistence type="predicted"/>
<dbReference type="OrthoDB" id="9766983at2"/>
<feature type="compositionally biased region" description="Basic and acidic residues" evidence="1">
    <location>
        <begin position="156"/>
        <end position="176"/>
    </location>
</feature>
<keyword evidence="3" id="KW-1185">Reference proteome</keyword>
<dbReference type="EMBL" id="BA000036">
    <property type="protein sequence ID" value="BAB99166.1"/>
    <property type="molecule type" value="Genomic_DNA"/>
</dbReference>
<feature type="compositionally biased region" description="Basic and acidic residues" evidence="1">
    <location>
        <begin position="691"/>
        <end position="700"/>
    </location>
</feature>
<gene>
    <name evidence="2" type="ordered locus">Cgl1773</name>
</gene>
<feature type="region of interest" description="Disordered" evidence="1">
    <location>
        <begin position="691"/>
        <end position="722"/>
    </location>
</feature>
<feature type="region of interest" description="Disordered" evidence="1">
    <location>
        <begin position="95"/>
        <end position="191"/>
    </location>
</feature>
<sequence>MVTVAGNEKNKIREERVARRAQAVVEAEISLAAQASEQVREQAEAPDVNEQVEEVSVEVSSVQSLTQPKTLGQLHDPRKNVMSSSDLASIIGVEQQPVAYGESEEPETLRDVLPRRKLHPSEITPSYEVADGEQRSIFGESAPSDFDDLSDVEEFDTSHWVRAGQDDRSDDDRLADEAGVPRSGAQDVADNEANLSGVDEQLHMREVHAQSFDPIDVAKKERKAAEKKYAKPPKSDNPYLARDAKDAAARKRKINAAHDNFAQEMAQAAMGPLRKGVNTQTVMAACTTAAVMWCMSPRMTGVNVDMKRKFNKDLEQAKDTKLSKYVSKDFWKSKLTRDKTEKEAKSLSDAFMQQKTAIISNRERIPMSVASAAQTVVRLSDQAYEAMREVDTDGQAIVDAKDVSAQVAEDIDMVVKQGEEHGLKSKDIYGAARDIVGRRMERDPGYAARFNETAFGTVRLGEQRRGMVISKTPTWQFPDGAGLSKNAGWFSVREPMGNAQNFADNLAATLATEMRVAGEQYGSDGVRDVVAGFMTATDVSESGLASAKKLLPDFDTRGRSASRVRQIAMAQRTQAAIKVLQDDGNQTAMTTEQVKEVQVWAMDQAEKVMQRDHPAILDKFVRKHGQTFGQDADAFVKSITMEKDTSSEYTDAMVRPQENRGSGRELAARRRVQAAQINQAAQLDMNVHDFRESNLPEERPANPYEAYVRETEAKTNDPQYGY</sequence>
<dbReference type="BioCyc" id="CORYNE:G18NG-11365-MONOMER"/>
<dbReference type="KEGG" id="cgl:Cgl1773"/>
<protein>
    <submittedName>
        <fullName evidence="2">Uncharacterized protein</fullName>
    </submittedName>
</protein>
<feature type="compositionally biased region" description="Basic and acidic residues" evidence="1">
    <location>
        <begin position="216"/>
        <end position="229"/>
    </location>
</feature>
<dbReference type="KEGG" id="cgb:cg1993"/>
<evidence type="ECO:0000256" key="1">
    <source>
        <dbReference type="SAM" id="MobiDB-lite"/>
    </source>
</evidence>
<feature type="compositionally biased region" description="Acidic residues" evidence="1">
    <location>
        <begin position="145"/>
        <end position="155"/>
    </location>
</feature>
<evidence type="ECO:0000313" key="3">
    <source>
        <dbReference type="Proteomes" id="UP000000582"/>
    </source>
</evidence>
<dbReference type="PATRIC" id="fig|196627.13.peg.1723"/>
<name>Q8NPN8_CORGL</name>
<accession>Q8NPN8</accession>
<feature type="region of interest" description="Disordered" evidence="1">
    <location>
        <begin position="215"/>
        <end position="246"/>
    </location>
</feature>
<dbReference type="STRING" id="196627.cg1993"/>
<dbReference type="Proteomes" id="UP000000582">
    <property type="component" value="Chromosome"/>
</dbReference>
<organism evidence="2 3">
    <name type="scientific">Corynebacterium glutamicum (strain ATCC 13032 / DSM 20300 / JCM 1318 / BCRC 11384 / CCUG 27702 / LMG 3730 / NBRC 12168 / NCIMB 10025 / NRRL B-2784 / 534)</name>
    <dbReference type="NCBI Taxonomy" id="196627"/>
    <lineage>
        <taxon>Bacteria</taxon>
        <taxon>Bacillati</taxon>
        <taxon>Actinomycetota</taxon>
        <taxon>Actinomycetes</taxon>
        <taxon>Mycobacteriales</taxon>
        <taxon>Corynebacteriaceae</taxon>
        <taxon>Corynebacterium</taxon>
    </lineage>
</organism>
<evidence type="ECO:0000313" key="2">
    <source>
        <dbReference type="EMBL" id="BAB99166.1"/>
    </source>
</evidence>
<dbReference type="HOGENOM" id="CLU_390679_0_0_11"/>
<accession>Q6M4K6</accession>
<feature type="region of interest" description="Disordered" evidence="1">
    <location>
        <begin position="59"/>
        <end position="80"/>
    </location>
</feature>
<dbReference type="AlphaFoldDB" id="Q8NPN8"/>